<protein>
    <submittedName>
        <fullName evidence="2">Uncharacterized protein</fullName>
    </submittedName>
</protein>
<proteinExistence type="predicted"/>
<keyword evidence="1" id="KW-1133">Transmembrane helix</keyword>
<accession>A0A2T5GQ83</accession>
<name>A0A2T5GQ83_9SPHN</name>
<comment type="caution">
    <text evidence="2">The sequence shown here is derived from an EMBL/GenBank/DDBJ whole genome shotgun (WGS) entry which is preliminary data.</text>
</comment>
<evidence type="ECO:0000313" key="3">
    <source>
        <dbReference type="Proteomes" id="UP000244189"/>
    </source>
</evidence>
<feature type="transmembrane region" description="Helical" evidence="1">
    <location>
        <begin position="44"/>
        <end position="62"/>
    </location>
</feature>
<reference evidence="2 3" key="1">
    <citation type="submission" date="2018-04" db="EMBL/GenBank/DDBJ databases">
        <title>Genomic Encyclopedia of Type Strains, Phase III (KMG-III): the genomes of soil and plant-associated and newly described type strains.</title>
        <authorList>
            <person name="Whitman W."/>
        </authorList>
    </citation>
    <scope>NUCLEOTIDE SEQUENCE [LARGE SCALE GENOMIC DNA]</scope>
    <source>
        <strain evidence="2 3">MA101b</strain>
    </source>
</reference>
<feature type="transmembrane region" description="Helical" evidence="1">
    <location>
        <begin position="7"/>
        <end position="24"/>
    </location>
</feature>
<keyword evidence="1" id="KW-0812">Transmembrane</keyword>
<dbReference type="Proteomes" id="UP000244189">
    <property type="component" value="Unassembled WGS sequence"/>
</dbReference>
<evidence type="ECO:0000313" key="2">
    <source>
        <dbReference type="EMBL" id="PTQ61418.1"/>
    </source>
</evidence>
<keyword evidence="1" id="KW-0472">Membrane</keyword>
<dbReference type="EMBL" id="QAOG01000002">
    <property type="protein sequence ID" value="PTQ61418.1"/>
    <property type="molecule type" value="Genomic_DNA"/>
</dbReference>
<dbReference type="AlphaFoldDB" id="A0A2T5GQ83"/>
<dbReference type="RefSeq" id="WP_107957506.1">
    <property type="nucleotide sequence ID" value="NZ_JASPFP010000001.1"/>
</dbReference>
<organism evidence="2 3">
    <name type="scientific">Sphingomonas aurantiaca</name>
    <dbReference type="NCBI Taxonomy" id="185949"/>
    <lineage>
        <taxon>Bacteria</taxon>
        <taxon>Pseudomonadati</taxon>
        <taxon>Pseudomonadota</taxon>
        <taxon>Alphaproteobacteria</taxon>
        <taxon>Sphingomonadales</taxon>
        <taxon>Sphingomonadaceae</taxon>
        <taxon>Sphingomonas</taxon>
    </lineage>
</organism>
<evidence type="ECO:0000256" key="1">
    <source>
        <dbReference type="SAM" id="Phobius"/>
    </source>
</evidence>
<keyword evidence="3" id="KW-1185">Reference proteome</keyword>
<sequence length="67" mass="7571">MTTLRPILMIFGVLSALMGLLWIGQGLGYVHWPQSSFMLDQRPWADRGAFLAAFGLALILVARRIRR</sequence>
<gene>
    <name evidence="2" type="ORF">C8J26_1752</name>
</gene>